<proteinExistence type="predicted"/>
<dbReference type="AlphaFoldDB" id="A0A645FN51"/>
<evidence type="ECO:0008006" key="2">
    <source>
        <dbReference type="Google" id="ProtNLM"/>
    </source>
</evidence>
<evidence type="ECO:0000313" key="1">
    <source>
        <dbReference type="EMBL" id="MPN15002.1"/>
    </source>
</evidence>
<comment type="caution">
    <text evidence="1">The sequence shown here is derived from an EMBL/GenBank/DDBJ whole genome shotgun (WGS) entry which is preliminary data.</text>
</comment>
<dbReference type="EMBL" id="VSSQ01061709">
    <property type="protein sequence ID" value="MPN15002.1"/>
    <property type="molecule type" value="Genomic_DNA"/>
</dbReference>
<name>A0A645FN51_9ZZZZ</name>
<reference evidence="1" key="1">
    <citation type="submission" date="2019-08" db="EMBL/GenBank/DDBJ databases">
        <authorList>
            <person name="Kucharzyk K."/>
            <person name="Murdoch R.W."/>
            <person name="Higgins S."/>
            <person name="Loffler F."/>
        </authorList>
    </citation>
    <scope>NUCLEOTIDE SEQUENCE</scope>
</reference>
<sequence>MRDFHWLGKPMTYKKEYQMVSLEVDAHTSLPSGPLLLAVSDEYFSCEATLTIPKKEGFVGMCIYHLESCYAAAGLSKEAIEMQTCISGFTNRSCVAVSTENAETAIWTVKRDAQGISLGYRFAQEEEIRWVSTVHLPGCELSISFGPYFTNAGKETYNAFMYALRYTRAEA</sequence>
<protein>
    <recommendedName>
        <fullName evidence="2">Beta-xylosidase C-terminal Concanavalin A-like domain-containing protein</fullName>
    </recommendedName>
</protein>
<accession>A0A645FN51</accession>
<gene>
    <name evidence="1" type="ORF">SDC9_162331</name>
</gene>
<organism evidence="1">
    <name type="scientific">bioreactor metagenome</name>
    <dbReference type="NCBI Taxonomy" id="1076179"/>
    <lineage>
        <taxon>unclassified sequences</taxon>
        <taxon>metagenomes</taxon>
        <taxon>ecological metagenomes</taxon>
    </lineage>
</organism>